<evidence type="ECO:0000256" key="1">
    <source>
        <dbReference type="SAM" id="MobiDB-lite"/>
    </source>
</evidence>
<dbReference type="AlphaFoldDB" id="A0AAV9P9L7"/>
<dbReference type="EMBL" id="JAVRRT010000009">
    <property type="protein sequence ID" value="KAK5168981.1"/>
    <property type="molecule type" value="Genomic_DNA"/>
</dbReference>
<evidence type="ECO:0000313" key="2">
    <source>
        <dbReference type="EMBL" id="KAK5168981.1"/>
    </source>
</evidence>
<feature type="region of interest" description="Disordered" evidence="1">
    <location>
        <begin position="208"/>
        <end position="233"/>
    </location>
</feature>
<feature type="region of interest" description="Disordered" evidence="1">
    <location>
        <begin position="128"/>
        <end position="191"/>
    </location>
</feature>
<organism evidence="2 3">
    <name type="scientific">Saxophila tyrrhenica</name>
    <dbReference type="NCBI Taxonomy" id="1690608"/>
    <lineage>
        <taxon>Eukaryota</taxon>
        <taxon>Fungi</taxon>
        <taxon>Dikarya</taxon>
        <taxon>Ascomycota</taxon>
        <taxon>Pezizomycotina</taxon>
        <taxon>Dothideomycetes</taxon>
        <taxon>Dothideomycetidae</taxon>
        <taxon>Mycosphaerellales</taxon>
        <taxon>Extremaceae</taxon>
        <taxon>Saxophila</taxon>
    </lineage>
</organism>
<keyword evidence="3" id="KW-1185">Reference proteome</keyword>
<comment type="caution">
    <text evidence="2">The sequence shown here is derived from an EMBL/GenBank/DDBJ whole genome shotgun (WGS) entry which is preliminary data.</text>
</comment>
<name>A0AAV9P9L7_9PEZI</name>
<protein>
    <submittedName>
        <fullName evidence="2">Uncharacterized protein</fullName>
    </submittedName>
</protein>
<feature type="compositionally biased region" description="Polar residues" evidence="1">
    <location>
        <begin position="44"/>
        <end position="62"/>
    </location>
</feature>
<feature type="region of interest" description="Disordered" evidence="1">
    <location>
        <begin position="14"/>
        <end position="68"/>
    </location>
</feature>
<sequence length="534" mass="59803">MHLSDAHVEALNISTHPPCPIEDLVPSKADGTSYAPSVEPDPPTTNGSYSDAVKSNTGTSPKPSDYKDRIRELELDNDLAFRIINRTVTGLGRPPPRLAYMRKFWEGLENMSRYWDCSLDNYYTANYEDDEQKSPKRQKVDSHPPTPDSMAATPGTSPPAVITPQKGKADDEGANDAAGNEDQVKAPETATKRELGVVIDNFLQSVSTKPIPDARPRKRYKGRRTATGNDMPDNFRADTVKAFVEGVVWPFQMTVLAPRVMPRVHFNKLILPIRQTAVVHRIPQDRTRARRGFTEGPIISIQTRPETDFVKTSEEEQRLTSRLDLLREIGALLQLAQERYREGKTEVKPGEGQWWTTKPRWGGGLGGEAQIEVGNTDVLQAAEDLLGSFKDRAGAGVNTGRMRKTPAMLWKELKCGKGFWDAKTEYKAIGKEPGSLCDELFLVSSINHHISIVKLTVHSAYLDYLDAPTLPCPLPEDPGWCRPNLQRSKWYDLFSKDDRLELFRGLWSIMSYLTRETGPEVQSKSKSDVPVSEN</sequence>
<dbReference type="GeneID" id="89927630"/>
<dbReference type="Proteomes" id="UP001337655">
    <property type="component" value="Unassembled WGS sequence"/>
</dbReference>
<dbReference type="RefSeq" id="XP_064658447.1">
    <property type="nucleotide sequence ID" value="XM_064803532.1"/>
</dbReference>
<gene>
    <name evidence="2" type="ORF">LTR77_006290</name>
</gene>
<reference evidence="2 3" key="1">
    <citation type="submission" date="2023-08" db="EMBL/GenBank/DDBJ databases">
        <title>Black Yeasts Isolated from many extreme environments.</title>
        <authorList>
            <person name="Coleine C."/>
            <person name="Stajich J.E."/>
            <person name="Selbmann L."/>
        </authorList>
    </citation>
    <scope>NUCLEOTIDE SEQUENCE [LARGE SCALE GENOMIC DNA]</scope>
    <source>
        <strain evidence="2 3">CCFEE 5935</strain>
    </source>
</reference>
<proteinExistence type="predicted"/>
<feature type="compositionally biased region" description="Basic and acidic residues" evidence="1">
    <location>
        <begin position="182"/>
        <end position="191"/>
    </location>
</feature>
<accession>A0AAV9P9L7</accession>
<feature type="compositionally biased region" description="Basic and acidic residues" evidence="1">
    <location>
        <begin position="132"/>
        <end position="142"/>
    </location>
</feature>
<evidence type="ECO:0000313" key="3">
    <source>
        <dbReference type="Proteomes" id="UP001337655"/>
    </source>
</evidence>